<accession>A0A2W4C5C0</accession>
<keyword evidence="2" id="KW-1185">Reference proteome</keyword>
<dbReference type="AlphaFoldDB" id="A0A2W4C5C0"/>
<dbReference type="Proteomes" id="UP000248925">
    <property type="component" value="Unassembled WGS sequence"/>
</dbReference>
<sequence length="76" mass="8474">MIALDDLVAEQFYWARRRSGTDAERELQIVRVSSIFGSTREFLTIATVGSDQHYALDEFDIVEVVAQSVSEPPGSP</sequence>
<comment type="caution">
    <text evidence="1">The sequence shown here is derived from an EMBL/GenBank/DDBJ whole genome shotgun (WGS) entry which is preliminary data.</text>
</comment>
<name>A0A2W4C5C0_9HYPH</name>
<dbReference type="EMBL" id="PCDP01000065">
    <property type="protein sequence ID" value="PZM08849.1"/>
    <property type="molecule type" value="Genomic_DNA"/>
</dbReference>
<reference evidence="1 2" key="1">
    <citation type="journal article" date="2018" name="Sci. Rep.">
        <title>Rhizobium tumorigenes sp. nov., a novel plant tumorigenic bacterium isolated from cane gall tumors on thornless blackberry.</title>
        <authorList>
            <person name="Kuzmanovi N."/>
            <person name="Smalla K."/>
            <person name="Gronow S."/>
            <person name="PuBawska J."/>
        </authorList>
    </citation>
    <scope>NUCLEOTIDE SEQUENCE [LARGE SCALE GENOMIC DNA]</scope>
    <source>
        <strain evidence="1 2">CCBAU 85046</strain>
    </source>
</reference>
<evidence type="ECO:0000313" key="2">
    <source>
        <dbReference type="Proteomes" id="UP000248925"/>
    </source>
</evidence>
<evidence type="ECO:0000313" key="1">
    <source>
        <dbReference type="EMBL" id="PZM08849.1"/>
    </source>
</evidence>
<protein>
    <submittedName>
        <fullName evidence="1">Uncharacterized protein</fullName>
    </submittedName>
</protein>
<organism evidence="1 2">
    <name type="scientific">Rhizobium tubonense</name>
    <dbReference type="NCBI Taxonomy" id="484088"/>
    <lineage>
        <taxon>Bacteria</taxon>
        <taxon>Pseudomonadati</taxon>
        <taxon>Pseudomonadota</taxon>
        <taxon>Alphaproteobacteria</taxon>
        <taxon>Hyphomicrobiales</taxon>
        <taxon>Rhizobiaceae</taxon>
        <taxon>Rhizobium/Agrobacterium group</taxon>
        <taxon>Rhizobium</taxon>
    </lineage>
</organism>
<proteinExistence type="predicted"/>
<gene>
    <name evidence="1" type="ORF">CPY51_28200</name>
</gene>